<feature type="transmembrane region" description="Helical" evidence="5">
    <location>
        <begin position="298"/>
        <end position="317"/>
    </location>
</feature>
<comment type="caution">
    <text evidence="7">The sequence shown here is derived from an EMBL/GenBank/DDBJ whole genome shotgun (WGS) entry which is preliminary data.</text>
</comment>
<protein>
    <submittedName>
        <fullName evidence="7">MFS transporter</fullName>
    </submittedName>
</protein>
<dbReference type="EMBL" id="BAAAOP010000001">
    <property type="protein sequence ID" value="GAA2185639.1"/>
    <property type="molecule type" value="Genomic_DNA"/>
</dbReference>
<evidence type="ECO:0000259" key="6">
    <source>
        <dbReference type="PROSITE" id="PS50850"/>
    </source>
</evidence>
<feature type="transmembrane region" description="Helical" evidence="5">
    <location>
        <begin position="160"/>
        <end position="181"/>
    </location>
</feature>
<comment type="subcellular location">
    <subcellularLocation>
        <location evidence="1">Cell membrane</location>
        <topology evidence="1">Multi-pass membrane protein</topology>
    </subcellularLocation>
</comment>
<keyword evidence="8" id="KW-1185">Reference proteome</keyword>
<accession>A0ABN3B2K6</accession>
<dbReference type="Gene3D" id="1.20.1250.20">
    <property type="entry name" value="MFS general substrate transporter like domains"/>
    <property type="match status" value="1"/>
</dbReference>
<evidence type="ECO:0000313" key="8">
    <source>
        <dbReference type="Proteomes" id="UP001501084"/>
    </source>
</evidence>
<keyword evidence="4 5" id="KW-0472">Membrane</keyword>
<dbReference type="SUPFAM" id="SSF103473">
    <property type="entry name" value="MFS general substrate transporter"/>
    <property type="match status" value="1"/>
</dbReference>
<feature type="transmembrane region" description="Helical" evidence="5">
    <location>
        <begin position="115"/>
        <end position="132"/>
    </location>
</feature>
<feature type="transmembrane region" description="Helical" evidence="5">
    <location>
        <begin position="271"/>
        <end position="291"/>
    </location>
</feature>
<proteinExistence type="predicted"/>
<feature type="transmembrane region" description="Helical" evidence="5">
    <location>
        <begin position="26"/>
        <end position="52"/>
    </location>
</feature>
<evidence type="ECO:0000256" key="2">
    <source>
        <dbReference type="ARBA" id="ARBA00022692"/>
    </source>
</evidence>
<dbReference type="PANTHER" id="PTHR23542">
    <property type="match status" value="1"/>
</dbReference>
<dbReference type="PANTHER" id="PTHR23542:SF1">
    <property type="entry name" value="MAJOR FACILITATOR SUPERFAMILY (MFS) PROFILE DOMAIN-CONTAINING PROTEIN"/>
    <property type="match status" value="1"/>
</dbReference>
<feature type="domain" description="Major facilitator superfamily (MFS) profile" evidence="6">
    <location>
        <begin position="234"/>
        <end position="430"/>
    </location>
</feature>
<evidence type="ECO:0000313" key="7">
    <source>
        <dbReference type="EMBL" id="GAA2185639.1"/>
    </source>
</evidence>
<gene>
    <name evidence="7" type="ORF">GCM10009786_02870</name>
</gene>
<feature type="transmembrane region" description="Helical" evidence="5">
    <location>
        <begin position="234"/>
        <end position="259"/>
    </location>
</feature>
<feature type="transmembrane region" description="Helical" evidence="5">
    <location>
        <begin position="387"/>
        <end position="409"/>
    </location>
</feature>
<reference evidence="7 8" key="1">
    <citation type="journal article" date="2019" name="Int. J. Syst. Evol. Microbiol.">
        <title>The Global Catalogue of Microorganisms (GCM) 10K type strain sequencing project: providing services to taxonomists for standard genome sequencing and annotation.</title>
        <authorList>
            <consortium name="The Broad Institute Genomics Platform"/>
            <consortium name="The Broad Institute Genome Sequencing Center for Infectious Disease"/>
            <person name="Wu L."/>
            <person name="Ma J."/>
        </authorList>
    </citation>
    <scope>NUCLEOTIDE SEQUENCE [LARGE SCALE GENOMIC DNA]</scope>
    <source>
        <strain evidence="7 8">JCM 14919</strain>
    </source>
</reference>
<feature type="transmembrane region" description="Helical" evidence="5">
    <location>
        <begin position="58"/>
        <end position="78"/>
    </location>
</feature>
<keyword evidence="2 5" id="KW-0812">Transmembrane</keyword>
<evidence type="ECO:0000256" key="5">
    <source>
        <dbReference type="SAM" id="Phobius"/>
    </source>
</evidence>
<name>A0ABN3B2K6_9MICO</name>
<dbReference type="Proteomes" id="UP001501084">
    <property type="component" value="Unassembled WGS sequence"/>
</dbReference>
<dbReference type="Pfam" id="PF07690">
    <property type="entry name" value="MFS_1"/>
    <property type="match status" value="1"/>
</dbReference>
<evidence type="ECO:0000256" key="1">
    <source>
        <dbReference type="ARBA" id="ARBA00004651"/>
    </source>
</evidence>
<evidence type="ECO:0000256" key="3">
    <source>
        <dbReference type="ARBA" id="ARBA00022989"/>
    </source>
</evidence>
<feature type="transmembrane region" description="Helical" evidence="5">
    <location>
        <begin position="323"/>
        <end position="345"/>
    </location>
</feature>
<dbReference type="InterPro" id="IPR020846">
    <property type="entry name" value="MFS_dom"/>
</dbReference>
<keyword evidence="3 5" id="KW-1133">Transmembrane helix</keyword>
<feature type="transmembrane region" description="Helical" evidence="5">
    <location>
        <begin position="357"/>
        <end position="381"/>
    </location>
</feature>
<dbReference type="RefSeq" id="WP_346057127.1">
    <property type="nucleotide sequence ID" value="NZ_BAAAOP010000001.1"/>
</dbReference>
<organism evidence="7 8">
    <name type="scientific">Leucobacter alluvii</name>
    <dbReference type="NCBI Taxonomy" id="340321"/>
    <lineage>
        <taxon>Bacteria</taxon>
        <taxon>Bacillati</taxon>
        <taxon>Actinomycetota</taxon>
        <taxon>Actinomycetes</taxon>
        <taxon>Micrococcales</taxon>
        <taxon>Microbacteriaceae</taxon>
        <taxon>Leucobacter</taxon>
    </lineage>
</organism>
<dbReference type="InterPro" id="IPR011701">
    <property type="entry name" value="MFS"/>
</dbReference>
<dbReference type="InterPro" id="IPR036259">
    <property type="entry name" value="MFS_trans_sf"/>
</dbReference>
<sequence>MHQTSEHPVPDTSPRGVTLLSRTGKLYYPLALVSRLPFAMMVIGVLTLVVSARGSVELGGLNSAMVGLGVACVGPLIGAAADRYGQRPTLLIAAIANSALLGALAWIAFSPLSTWVLFLGSFLAGATVPQTSPMSRSRLVAIVAHDLPAQRRPRVLSNVLAYESAADEVIFVFGPVIVGVLATTIGAWAPIVGAAVLTLLFVTAFALHRTSAPAQSPEQRAAVLVPASELARPALLVTVFGIVTVGLFFGSMLTSLTSFMQDRGDPESAGLIYGAMGVGSAIFAIGVAALPPRFSLRARWPVFAVCIVAGAVLLQWSHDVPSILLSLAIMGIGVGPLLVTLYSFGAARSPIGRSATVMTMLGSGLMVGQSAAAALTGVVATDLGTRAALVLPLAAAVLALAAGAINWWLSGADDRAGHGPNTAPVTLDAE</sequence>
<evidence type="ECO:0000256" key="4">
    <source>
        <dbReference type="ARBA" id="ARBA00023136"/>
    </source>
</evidence>
<dbReference type="PROSITE" id="PS50850">
    <property type="entry name" value="MFS"/>
    <property type="match status" value="1"/>
</dbReference>